<feature type="non-terminal residue" evidence="3">
    <location>
        <position position="534"/>
    </location>
</feature>
<dbReference type="SUPFAM" id="SSF50939">
    <property type="entry name" value="Sialidases"/>
    <property type="match status" value="2"/>
</dbReference>
<dbReference type="Gene3D" id="2.130.10.10">
    <property type="entry name" value="YVTN repeat-like/Quinoprotein amine dehydrogenase"/>
    <property type="match status" value="4"/>
</dbReference>
<dbReference type="AlphaFoldDB" id="A0A381XFU0"/>
<dbReference type="InterPro" id="IPR036278">
    <property type="entry name" value="Sialidase_sf"/>
</dbReference>
<dbReference type="InterPro" id="IPR015943">
    <property type="entry name" value="WD40/YVTN_repeat-like_dom_sf"/>
</dbReference>
<dbReference type="PANTHER" id="PTHR43739:SF5">
    <property type="entry name" value="EXO-ALPHA-SIALIDASE"/>
    <property type="match status" value="1"/>
</dbReference>
<evidence type="ECO:0000256" key="1">
    <source>
        <dbReference type="ARBA" id="ARBA00022737"/>
    </source>
</evidence>
<dbReference type="GO" id="GO:0010411">
    <property type="term" value="P:xyloglucan metabolic process"/>
    <property type="evidence" value="ECO:0007669"/>
    <property type="project" value="TreeGrafter"/>
</dbReference>
<dbReference type="PANTHER" id="PTHR43739">
    <property type="entry name" value="XYLOGLUCANASE (EUROFUNG)"/>
    <property type="match status" value="1"/>
</dbReference>
<dbReference type="EMBL" id="UINC01014857">
    <property type="protein sequence ID" value="SVA63037.1"/>
    <property type="molecule type" value="Genomic_DNA"/>
</dbReference>
<dbReference type="Pfam" id="PF15902">
    <property type="entry name" value="Sortilin-Vps10"/>
    <property type="match status" value="1"/>
</dbReference>
<feature type="domain" description="Sortilin N-terminal" evidence="2">
    <location>
        <begin position="109"/>
        <end position="233"/>
    </location>
</feature>
<evidence type="ECO:0000259" key="2">
    <source>
        <dbReference type="Pfam" id="PF15902"/>
    </source>
</evidence>
<dbReference type="InterPro" id="IPR052025">
    <property type="entry name" value="Xyloglucanase_GH74"/>
</dbReference>
<keyword evidence="1" id="KW-0677">Repeat</keyword>
<evidence type="ECO:0000313" key="3">
    <source>
        <dbReference type="EMBL" id="SVA63037.1"/>
    </source>
</evidence>
<gene>
    <name evidence="3" type="ORF">METZ01_LOCUS115891</name>
</gene>
<dbReference type="InterPro" id="IPR031778">
    <property type="entry name" value="Sortilin_N"/>
</dbReference>
<sequence length="534" mass="58455">MTLTNHVDQTIFTKAVDVLKWRNIGPHRGGRVVAVAGDPKEPMTFYFGACAGGVWKTTDGGTYWQNISDGFFKTAAVGAIAVADSDPNVIYVGMGEACIRGNVSHGDGVYKSSDGGKTWIHLGLEDTRHISRIRVHPQDPDCVYVAAFGHAFGSNSERGVFRSMDGGKTWSHVLFRNEQSGAADLSMDPNNPRTLFASLWEAQRSPWNLTSGGPGSSIYKSTDSGETWTDITDSPGLPKGIKGRIGLAISPARSDRVWALVEAVDGALFRSDNGGASWIRLSEEKGLRARAWYYSHIFADPQDAETLYVLNVRAFKSLDGGRTFTQVATPHGDNHDLWIDPRNPQRMIEGNDGGACVSFNGGATWSTIYNQPTAQFYHVAVDNQYPYRVYGTQQDNTAISVPSQSYKGAIQWNDCYTVGSSESGHIAVRPDNPNIVYSGAIGSAPGGGGVLLRYDHTTGQVRIITVWPEMYYGWGAKDAKYRFQWTFPIVISPHDPKILYAAANIAFRSTDDGTNWEPISPDLTRNDMTKMEPS</sequence>
<dbReference type="CDD" id="cd15482">
    <property type="entry name" value="Sialidase_non-viral"/>
    <property type="match status" value="2"/>
</dbReference>
<reference evidence="3" key="1">
    <citation type="submission" date="2018-05" db="EMBL/GenBank/DDBJ databases">
        <authorList>
            <person name="Lanie J.A."/>
            <person name="Ng W.-L."/>
            <person name="Kazmierczak K.M."/>
            <person name="Andrzejewski T.M."/>
            <person name="Davidsen T.M."/>
            <person name="Wayne K.J."/>
            <person name="Tettelin H."/>
            <person name="Glass J.I."/>
            <person name="Rusch D."/>
            <person name="Podicherti R."/>
            <person name="Tsui H.-C.T."/>
            <person name="Winkler M.E."/>
        </authorList>
    </citation>
    <scope>NUCLEOTIDE SEQUENCE</scope>
</reference>
<accession>A0A381XFU0</accession>
<organism evidence="3">
    <name type="scientific">marine metagenome</name>
    <dbReference type="NCBI Taxonomy" id="408172"/>
    <lineage>
        <taxon>unclassified sequences</taxon>
        <taxon>metagenomes</taxon>
        <taxon>ecological metagenomes</taxon>
    </lineage>
</organism>
<proteinExistence type="predicted"/>
<name>A0A381XFU0_9ZZZZ</name>
<protein>
    <recommendedName>
        <fullName evidence="2">Sortilin N-terminal domain-containing protein</fullName>
    </recommendedName>
</protein>